<evidence type="ECO:0000259" key="6">
    <source>
        <dbReference type="Pfam" id="PF13382"/>
    </source>
</evidence>
<proteinExistence type="inferred from homology"/>
<dbReference type="InterPro" id="IPR026912">
    <property type="entry name" value="Adenine_deam_C"/>
</dbReference>
<name>A0ABV7A9M8_9BACI</name>
<comment type="similarity">
    <text evidence="1">Belongs to the metallo-dependent hydrolases superfamily. Adenine deaminase family.</text>
</comment>
<dbReference type="Pfam" id="PF01979">
    <property type="entry name" value="Amidohydro_1"/>
    <property type="match status" value="1"/>
</dbReference>
<evidence type="ECO:0000256" key="4">
    <source>
        <dbReference type="ARBA" id="ARBA00047720"/>
    </source>
</evidence>
<keyword evidence="8" id="KW-1185">Reference proteome</keyword>
<dbReference type="InterPro" id="IPR006680">
    <property type="entry name" value="Amidohydro-rel"/>
</dbReference>
<evidence type="ECO:0000259" key="5">
    <source>
        <dbReference type="Pfam" id="PF01979"/>
    </source>
</evidence>
<dbReference type="Gene3D" id="3.20.20.140">
    <property type="entry name" value="Metal-dependent hydrolases"/>
    <property type="match status" value="1"/>
</dbReference>
<reference evidence="8" key="1">
    <citation type="journal article" date="2019" name="Int. J. Syst. Evol. Microbiol.">
        <title>The Global Catalogue of Microorganisms (GCM) 10K type strain sequencing project: providing services to taxonomists for standard genome sequencing and annotation.</title>
        <authorList>
            <consortium name="The Broad Institute Genomics Platform"/>
            <consortium name="The Broad Institute Genome Sequencing Center for Infectious Disease"/>
            <person name="Wu L."/>
            <person name="Ma J."/>
        </authorList>
    </citation>
    <scope>NUCLEOTIDE SEQUENCE [LARGE SCALE GENOMIC DNA]</scope>
    <source>
        <strain evidence="8">KCTC 13193</strain>
    </source>
</reference>
<feature type="domain" description="Adenine deaminase C-terminal" evidence="6">
    <location>
        <begin position="434"/>
        <end position="571"/>
    </location>
</feature>
<protein>
    <recommendedName>
        <fullName evidence="2">adenine deaminase</fullName>
        <ecNumber evidence="2">3.5.4.2</ecNumber>
    </recommendedName>
</protein>
<dbReference type="SUPFAM" id="SSF51338">
    <property type="entry name" value="Composite domain of metallo-dependent hydrolases"/>
    <property type="match status" value="1"/>
</dbReference>
<dbReference type="SUPFAM" id="SSF51556">
    <property type="entry name" value="Metallo-dependent hydrolases"/>
    <property type="match status" value="1"/>
</dbReference>
<evidence type="ECO:0000313" key="8">
    <source>
        <dbReference type="Proteomes" id="UP001595387"/>
    </source>
</evidence>
<evidence type="ECO:0000256" key="2">
    <source>
        <dbReference type="ARBA" id="ARBA00012782"/>
    </source>
</evidence>
<feature type="domain" description="Amidohydrolase-related" evidence="5">
    <location>
        <begin position="78"/>
        <end position="361"/>
    </location>
</feature>
<dbReference type="RefSeq" id="WP_390307474.1">
    <property type="nucleotide sequence ID" value="NZ_JBHRRZ010000037.1"/>
</dbReference>
<dbReference type="EMBL" id="JBHRRZ010000037">
    <property type="protein sequence ID" value="MFC2949504.1"/>
    <property type="molecule type" value="Genomic_DNA"/>
</dbReference>
<dbReference type="Proteomes" id="UP001595387">
    <property type="component" value="Unassembled WGS sequence"/>
</dbReference>
<accession>A0ABV7A9M8</accession>
<gene>
    <name evidence="7" type="ORF">ACFODW_14375</name>
</gene>
<dbReference type="PANTHER" id="PTHR11113">
    <property type="entry name" value="N-ACETYLGLUCOSAMINE-6-PHOSPHATE DEACETYLASE"/>
    <property type="match status" value="1"/>
</dbReference>
<evidence type="ECO:0000313" key="7">
    <source>
        <dbReference type="EMBL" id="MFC2949504.1"/>
    </source>
</evidence>
<evidence type="ECO:0000256" key="3">
    <source>
        <dbReference type="ARBA" id="ARBA00022801"/>
    </source>
</evidence>
<comment type="catalytic activity">
    <reaction evidence="4">
        <text>adenine + H2O + H(+) = hypoxanthine + NH4(+)</text>
        <dbReference type="Rhea" id="RHEA:23688"/>
        <dbReference type="ChEBI" id="CHEBI:15377"/>
        <dbReference type="ChEBI" id="CHEBI:15378"/>
        <dbReference type="ChEBI" id="CHEBI:16708"/>
        <dbReference type="ChEBI" id="CHEBI:17368"/>
        <dbReference type="ChEBI" id="CHEBI:28938"/>
        <dbReference type="EC" id="3.5.4.2"/>
    </reaction>
</comment>
<organism evidence="7 8">
    <name type="scientific">Virgibacillus sediminis</name>
    <dbReference type="NCBI Taxonomy" id="202260"/>
    <lineage>
        <taxon>Bacteria</taxon>
        <taxon>Bacillati</taxon>
        <taxon>Bacillota</taxon>
        <taxon>Bacilli</taxon>
        <taxon>Bacillales</taxon>
        <taxon>Bacillaceae</taxon>
        <taxon>Virgibacillus</taxon>
    </lineage>
</organism>
<comment type="caution">
    <text evidence="7">The sequence shown here is derived from an EMBL/GenBank/DDBJ whole genome shotgun (WGS) entry which is preliminary data.</text>
</comment>
<dbReference type="Gene3D" id="2.30.40.10">
    <property type="entry name" value="Urease, subunit C, domain 1"/>
    <property type="match status" value="1"/>
</dbReference>
<evidence type="ECO:0000256" key="1">
    <source>
        <dbReference type="ARBA" id="ARBA00006773"/>
    </source>
</evidence>
<dbReference type="Pfam" id="PF13382">
    <property type="entry name" value="Adenine_deam_C"/>
    <property type="match status" value="1"/>
</dbReference>
<sequence>MLENGTYWRNREIRRHVRVVDGEEPPTMILKNGTYLNMFTKQWLSANIWIVDDRIVYVGDKLPENLDRTEVVDCTDKYLVPGYVEPHAHPFQLYNPDVLAHHAARYGTTTLVNDNMLWLFSLDKKKAFSLLEEFCNHPVSMFWWARFDSQTMSQSEEELFNTQDILDWISHPAVVQGGELTSWPSLLAGDDRLLYWIQETKRHGKPVEGHFPGASEKTLTKMKLLGVDADHESMTGDEVVRRLQLGYQVGLRHSSIRPDLPRLMEEIVESGLHAYDNLTMNTDGSTPAFYEHGMMNQCVEIAIEKGAPVEEAYRMASYNAAKHIGMDEQLGSIAPGRLAHINILSDKQEPIPESVLAKGKWIVKKGEIQDIQTTIDWKRYGFNSLEFDWDLTEDELQFSTPVGLRMDNDVIMNPYAIDTDITLDKIPDNRPDAFLLLLDRKGKWRVNTTIKGFTQRLGALASSYSTTGDLVFIGKSKQDILLAWERLKEIGGGIVLVHEGEIILEIPLSLSGFMFDGPMEALIEKEKKLKSCLQEYGYTFGDPVYSIFFLSSTHLPYVRITPQGIVDVKKREILFPATMC</sequence>
<dbReference type="EC" id="3.5.4.2" evidence="2"/>
<dbReference type="InterPro" id="IPR011059">
    <property type="entry name" value="Metal-dep_hydrolase_composite"/>
</dbReference>
<dbReference type="InterPro" id="IPR032466">
    <property type="entry name" value="Metal_Hydrolase"/>
</dbReference>
<dbReference type="PANTHER" id="PTHR11113:SF6">
    <property type="entry name" value="ADENINE DEAMINASE YERA-RELATED"/>
    <property type="match status" value="1"/>
</dbReference>
<keyword evidence="3" id="KW-0378">Hydrolase</keyword>